<protein>
    <submittedName>
        <fullName evidence="2">Uncharacterized protein</fullName>
    </submittedName>
</protein>
<organism evidence="2">
    <name type="scientific">Alexandrium catenella</name>
    <name type="common">Red tide dinoflagellate</name>
    <name type="synonym">Gonyaulax catenella</name>
    <dbReference type="NCBI Taxonomy" id="2925"/>
    <lineage>
        <taxon>Eukaryota</taxon>
        <taxon>Sar</taxon>
        <taxon>Alveolata</taxon>
        <taxon>Dinophyceae</taxon>
        <taxon>Gonyaulacales</taxon>
        <taxon>Pyrocystaceae</taxon>
        <taxon>Alexandrium</taxon>
    </lineage>
</organism>
<feature type="compositionally biased region" description="Basic and acidic residues" evidence="1">
    <location>
        <begin position="107"/>
        <end position="120"/>
    </location>
</feature>
<proteinExistence type="predicted"/>
<name>A0A7S1RED5_ALECA</name>
<sequence>MDPPEAADESCGALIRSWQSAVSELEALDGEIRELQSALREKTSRRRVMGTREAALRQLVESQCTPEDIAGVLDAAERAGERQGHAEPRVFEISAPPDAPDSEVEEEQQRVPSDGDRVSEVEGEGTDRCTSADFWEDSLDVVGVVKCGLCGLRFPLSDKPGLEAHYAECEAALLAQGKQSGGAASPLKAGRFTGPASSLPEGGEHDVLGPALY</sequence>
<evidence type="ECO:0000256" key="1">
    <source>
        <dbReference type="SAM" id="MobiDB-lite"/>
    </source>
</evidence>
<feature type="region of interest" description="Disordered" evidence="1">
    <location>
        <begin position="191"/>
        <end position="213"/>
    </location>
</feature>
<dbReference type="AlphaFoldDB" id="A0A7S1RED5"/>
<feature type="region of interest" description="Disordered" evidence="1">
    <location>
        <begin position="78"/>
        <end position="125"/>
    </location>
</feature>
<dbReference type="EMBL" id="HBGE01067192">
    <property type="protein sequence ID" value="CAD9163546.1"/>
    <property type="molecule type" value="Transcribed_RNA"/>
</dbReference>
<feature type="compositionally biased region" description="Basic and acidic residues" evidence="1">
    <location>
        <begin position="78"/>
        <end position="90"/>
    </location>
</feature>
<accession>A0A7S1RED5</accession>
<evidence type="ECO:0000313" key="2">
    <source>
        <dbReference type="EMBL" id="CAD9163546.1"/>
    </source>
</evidence>
<reference evidence="2" key="1">
    <citation type="submission" date="2021-01" db="EMBL/GenBank/DDBJ databases">
        <authorList>
            <person name="Corre E."/>
            <person name="Pelletier E."/>
            <person name="Niang G."/>
            <person name="Scheremetjew M."/>
            <person name="Finn R."/>
            <person name="Kale V."/>
            <person name="Holt S."/>
            <person name="Cochrane G."/>
            <person name="Meng A."/>
            <person name="Brown T."/>
            <person name="Cohen L."/>
        </authorList>
    </citation>
    <scope>NUCLEOTIDE SEQUENCE</scope>
    <source>
        <strain evidence="2">OF101</strain>
    </source>
</reference>
<gene>
    <name evidence="2" type="ORF">ACAT0790_LOCUS40311</name>
</gene>